<feature type="non-terminal residue" evidence="1">
    <location>
        <position position="125"/>
    </location>
</feature>
<name>A0AAN5C7K0_9BILA</name>
<protein>
    <submittedName>
        <fullName evidence="1">Uncharacterized protein</fullName>
    </submittedName>
</protein>
<keyword evidence="2" id="KW-1185">Reference proteome</keyword>
<organism evidence="1 2">
    <name type="scientific">Pristionchus mayeri</name>
    <dbReference type="NCBI Taxonomy" id="1317129"/>
    <lineage>
        <taxon>Eukaryota</taxon>
        <taxon>Metazoa</taxon>
        <taxon>Ecdysozoa</taxon>
        <taxon>Nematoda</taxon>
        <taxon>Chromadorea</taxon>
        <taxon>Rhabditida</taxon>
        <taxon>Rhabditina</taxon>
        <taxon>Diplogasteromorpha</taxon>
        <taxon>Diplogasteroidea</taxon>
        <taxon>Neodiplogasteridae</taxon>
        <taxon>Pristionchus</taxon>
    </lineage>
</organism>
<accession>A0AAN5C7K0</accession>
<dbReference type="EMBL" id="BTRK01000003">
    <property type="protein sequence ID" value="GMR40428.1"/>
    <property type="molecule type" value="Genomic_DNA"/>
</dbReference>
<evidence type="ECO:0000313" key="1">
    <source>
        <dbReference type="EMBL" id="GMR40428.1"/>
    </source>
</evidence>
<evidence type="ECO:0000313" key="2">
    <source>
        <dbReference type="Proteomes" id="UP001328107"/>
    </source>
</evidence>
<comment type="caution">
    <text evidence="1">The sequence shown here is derived from an EMBL/GenBank/DDBJ whole genome shotgun (WGS) entry which is preliminary data.</text>
</comment>
<reference evidence="2" key="1">
    <citation type="submission" date="2022-10" db="EMBL/GenBank/DDBJ databases">
        <title>Genome assembly of Pristionchus species.</title>
        <authorList>
            <person name="Yoshida K."/>
            <person name="Sommer R.J."/>
        </authorList>
    </citation>
    <scope>NUCLEOTIDE SEQUENCE [LARGE SCALE GENOMIC DNA]</scope>
    <source>
        <strain evidence="2">RS5460</strain>
    </source>
</reference>
<sequence>YDYKLVDASGKQTNQLVHGNTRLRMKMDDEHSNGKIYAIVSNGKYSANFPMKQTACGYLTSDALFSTYDYDQDLTIEIFNKDHAFFAFNTRFSRKSLMGSDHSPPVDCASTGAISENTDFCFYHN</sequence>
<dbReference type="Proteomes" id="UP001328107">
    <property type="component" value="Unassembled WGS sequence"/>
</dbReference>
<dbReference type="AlphaFoldDB" id="A0AAN5C7K0"/>
<feature type="non-terminal residue" evidence="1">
    <location>
        <position position="1"/>
    </location>
</feature>
<gene>
    <name evidence="1" type="ORF">PMAYCL1PPCAC_10623</name>
</gene>
<proteinExistence type="predicted"/>